<dbReference type="PANTHER" id="PTHR10724:SF10">
    <property type="entry name" value="S1 RNA-BINDING DOMAIN-CONTAINING PROTEIN 1"/>
    <property type="match status" value="1"/>
</dbReference>
<dbReference type="RefSeq" id="WP_346130022.1">
    <property type="nucleotide sequence ID" value="NZ_BAAAXC010000015.1"/>
</dbReference>
<keyword evidence="1" id="KW-0694">RNA-binding</keyword>
<dbReference type="Pfam" id="PF16921">
    <property type="entry name" value="Tex_YqgF"/>
    <property type="match status" value="1"/>
</dbReference>
<dbReference type="SUPFAM" id="SSF158832">
    <property type="entry name" value="Tex N-terminal region-like"/>
    <property type="match status" value="1"/>
</dbReference>
<dbReference type="CDD" id="cd05685">
    <property type="entry name" value="S1_Tex"/>
    <property type="match status" value="1"/>
</dbReference>
<dbReference type="Gene3D" id="3.30.420.140">
    <property type="entry name" value="YqgF/RNase H-like domain"/>
    <property type="match status" value="1"/>
</dbReference>
<dbReference type="InterPro" id="IPR023319">
    <property type="entry name" value="Tex-like_HTH_dom_sf"/>
</dbReference>
<dbReference type="InterPro" id="IPR037027">
    <property type="entry name" value="YqgF/RNaseH-like_dom_sf"/>
</dbReference>
<dbReference type="InterPro" id="IPR006641">
    <property type="entry name" value="YqgF/RNaseH-like_dom"/>
</dbReference>
<dbReference type="SMART" id="SM00316">
    <property type="entry name" value="S1"/>
    <property type="match status" value="1"/>
</dbReference>
<evidence type="ECO:0000313" key="4">
    <source>
        <dbReference type="EMBL" id="MFB9528621.1"/>
    </source>
</evidence>
<feature type="region of interest" description="Disordered" evidence="2">
    <location>
        <begin position="713"/>
        <end position="875"/>
    </location>
</feature>
<evidence type="ECO:0000256" key="2">
    <source>
        <dbReference type="SAM" id="MobiDB-lite"/>
    </source>
</evidence>
<dbReference type="SUPFAM" id="SSF53098">
    <property type="entry name" value="Ribonuclease H-like"/>
    <property type="match status" value="1"/>
</dbReference>
<keyword evidence="5" id="KW-1185">Reference proteome</keyword>
<evidence type="ECO:0000313" key="5">
    <source>
        <dbReference type="Proteomes" id="UP001589646"/>
    </source>
</evidence>
<organism evidence="4 5">
    <name type="scientific">Nonomuraea roseola</name>
    <dbReference type="NCBI Taxonomy" id="46179"/>
    <lineage>
        <taxon>Bacteria</taxon>
        <taxon>Bacillati</taxon>
        <taxon>Actinomycetota</taxon>
        <taxon>Actinomycetes</taxon>
        <taxon>Streptosporangiales</taxon>
        <taxon>Streptosporangiaceae</taxon>
        <taxon>Nonomuraea</taxon>
    </lineage>
</organism>
<dbReference type="Proteomes" id="UP001589646">
    <property type="component" value="Unassembled WGS sequence"/>
</dbReference>
<feature type="compositionally biased region" description="Basic and acidic residues" evidence="2">
    <location>
        <begin position="810"/>
        <end position="831"/>
    </location>
</feature>
<dbReference type="Gene3D" id="2.40.50.140">
    <property type="entry name" value="Nucleic acid-binding proteins"/>
    <property type="match status" value="1"/>
</dbReference>
<dbReference type="InterPro" id="IPR044146">
    <property type="entry name" value="S1_Tex"/>
</dbReference>
<dbReference type="InterPro" id="IPR041692">
    <property type="entry name" value="HHH_9"/>
</dbReference>
<dbReference type="InterPro" id="IPR018974">
    <property type="entry name" value="Tex-like_N"/>
</dbReference>
<dbReference type="Pfam" id="PF00575">
    <property type="entry name" value="S1"/>
    <property type="match status" value="1"/>
</dbReference>
<evidence type="ECO:0000259" key="3">
    <source>
        <dbReference type="PROSITE" id="PS50126"/>
    </source>
</evidence>
<dbReference type="Pfam" id="PF09371">
    <property type="entry name" value="Tex_N"/>
    <property type="match status" value="1"/>
</dbReference>
<dbReference type="Gene3D" id="1.10.10.650">
    <property type="entry name" value="RuvA domain 2-like"/>
    <property type="match status" value="1"/>
</dbReference>
<dbReference type="InterPro" id="IPR012337">
    <property type="entry name" value="RNaseH-like_sf"/>
</dbReference>
<dbReference type="SUPFAM" id="SSF47781">
    <property type="entry name" value="RuvA domain 2-like"/>
    <property type="match status" value="2"/>
</dbReference>
<dbReference type="InterPro" id="IPR050437">
    <property type="entry name" value="Ribos_protein_bS1-like"/>
</dbReference>
<dbReference type="Pfam" id="PF12836">
    <property type="entry name" value="HHH_3"/>
    <property type="match status" value="1"/>
</dbReference>
<name>A0ABV5PZG7_9ACTN</name>
<dbReference type="Gene3D" id="1.10.3500.10">
    <property type="entry name" value="Tex N-terminal region-like"/>
    <property type="match status" value="1"/>
</dbReference>
<dbReference type="PROSITE" id="PS50126">
    <property type="entry name" value="S1"/>
    <property type="match status" value="1"/>
</dbReference>
<dbReference type="Pfam" id="PF17674">
    <property type="entry name" value="HHH_9"/>
    <property type="match status" value="1"/>
</dbReference>
<comment type="caution">
    <text evidence="4">The sequence shown here is derived from an EMBL/GenBank/DDBJ whole genome shotgun (WGS) entry which is preliminary data.</text>
</comment>
<dbReference type="SMART" id="SM00732">
    <property type="entry name" value="YqgFc"/>
    <property type="match status" value="1"/>
</dbReference>
<reference evidence="4 5" key="1">
    <citation type="submission" date="2024-09" db="EMBL/GenBank/DDBJ databases">
        <authorList>
            <person name="Sun Q."/>
            <person name="Mori K."/>
        </authorList>
    </citation>
    <scope>NUCLEOTIDE SEQUENCE [LARGE SCALE GENOMIC DNA]</scope>
    <source>
        <strain evidence="4 5">JCM 3323</strain>
    </source>
</reference>
<dbReference type="InterPro" id="IPR012340">
    <property type="entry name" value="NA-bd_OB-fold"/>
</dbReference>
<feature type="compositionally biased region" description="Gly residues" evidence="2">
    <location>
        <begin position="759"/>
        <end position="775"/>
    </location>
</feature>
<gene>
    <name evidence="4" type="ORF">ACFFRN_18570</name>
</gene>
<dbReference type="InterPro" id="IPR032639">
    <property type="entry name" value="Tex_YqgF"/>
</dbReference>
<accession>A0ABV5PZG7</accession>
<feature type="compositionally biased region" description="Gly residues" evidence="2">
    <location>
        <begin position="832"/>
        <end position="850"/>
    </location>
</feature>
<dbReference type="InterPro" id="IPR003029">
    <property type="entry name" value="S1_domain"/>
</dbReference>
<protein>
    <submittedName>
        <fullName evidence="4">Tex family protein</fullName>
    </submittedName>
</protein>
<dbReference type="PANTHER" id="PTHR10724">
    <property type="entry name" value="30S RIBOSOMAL PROTEIN S1"/>
    <property type="match status" value="1"/>
</dbReference>
<feature type="domain" description="S1 motif" evidence="3">
    <location>
        <begin position="640"/>
        <end position="709"/>
    </location>
</feature>
<dbReference type="Gene3D" id="1.10.150.310">
    <property type="entry name" value="Tex RuvX-like domain-like"/>
    <property type="match status" value="1"/>
</dbReference>
<dbReference type="InterPro" id="IPR055179">
    <property type="entry name" value="Tex-like_central_region"/>
</dbReference>
<dbReference type="SUPFAM" id="SSF50249">
    <property type="entry name" value="Nucleic acid-binding proteins"/>
    <property type="match status" value="1"/>
</dbReference>
<feature type="compositionally biased region" description="Gly residues" evidence="2">
    <location>
        <begin position="726"/>
        <end position="744"/>
    </location>
</feature>
<dbReference type="InterPro" id="IPR010994">
    <property type="entry name" value="RuvA_2-like"/>
</dbReference>
<proteinExistence type="predicted"/>
<sequence length="875" mass="92419">MLSIHQRIAEELGVRDGQVQAAVDLLDGGATVPFIARYRKEVTGALDDAQLRTLEERLRYLRELEERRTAILESIASQGKLTDELREQIVAADTKARLEDIYLPYKPKRRTKAMIARELGLEPLADALLADPTLDPIATAGPYVVEGLADAAAALEGARAILIERFAEDADLIGTLRERMWSNGRAVSSVREGKEEAGAKFSDYFDFSEPFTKLPSHRILAMFRGEKEEILSVALEPEEGPEYELRIASRFGISDQGRPADKWLNDTVRWAWRTRVLVHLGLDLRMRLWQAAEDEAVRVFAANLRDLLLAAPAGTRTTMGLDPGLRTGVKVAVVDATGKVVDTATIYPHEPKRQWDQSLAVLGALVQKHGVELIAIGNGTASRETDKLAGELVKHMPGVTKIVVSEAGASVYSASAYASQELPELDVSLRGAVSIARRLQDPLAELVKIDPKSIGVGQYQHDLAETKLSRSLDAVVEDCVNAVGVDVNTASAPLLTRVSGIGATLADNIVQHRDANGPFRSRTALKEVPRLGPKAFEQCAGFLRIPGGADPLDASSVHPEAYPVVRRILSSVGADLKSLIGNTATLRSLRPADFVDDTFGLPTVTDILGELEKPGRDPRPAFKTATFKEGVEKLSDLASGMILEGVVTNVAAFGAFVDVGVHQDGLVHVSAMSRTFVKDPRDVVKPGDIVKVKVLEVDIPRKRISLTLRLDDEATQDGEGRPRQGRGAGGAAGSGAGAGAGAGERGARGSGEGRADSGRSGGGRPGDGRSGGGRSGDGRASGRSGDGRTAGGRSGDGRPGDGRSGGGRGEGGRSDGGRSDGGRADGGRSDGGRGNGGGRGDGGRQGGGQRRQGRPAPTGALAEALRKAGLAGDDH</sequence>
<dbReference type="Pfam" id="PF22706">
    <property type="entry name" value="Tex_central_region"/>
    <property type="match status" value="1"/>
</dbReference>
<evidence type="ECO:0000256" key="1">
    <source>
        <dbReference type="PROSITE-ProRule" id="PRU00182"/>
    </source>
</evidence>
<dbReference type="PROSITE" id="PS50889">
    <property type="entry name" value="S4"/>
    <property type="match status" value="1"/>
</dbReference>
<dbReference type="EMBL" id="JBHMCE010000005">
    <property type="protein sequence ID" value="MFB9528621.1"/>
    <property type="molecule type" value="Genomic_DNA"/>
</dbReference>
<dbReference type="InterPro" id="IPR023323">
    <property type="entry name" value="Tex-like_dom_sf"/>
</dbReference>
<feature type="compositionally biased region" description="Basic and acidic residues" evidence="2">
    <location>
        <begin position="745"/>
        <end position="757"/>
    </location>
</feature>